<feature type="compositionally biased region" description="Polar residues" evidence="13">
    <location>
        <begin position="97"/>
        <end position="106"/>
    </location>
</feature>
<keyword evidence="6 11" id="KW-0288">FMN</keyword>
<dbReference type="SUPFAM" id="SSF103263">
    <property type="entry name" value="Chorismate synthase, AroC"/>
    <property type="match status" value="1"/>
</dbReference>
<comment type="function">
    <text evidence="11">Catalyzes the anti-1,4-elimination of the C-3 phosphate and the C-6 proR hydrogen from 5-enolpyruvylshikimate-3-phosphate (EPSP) to yield chorismate, which is the branch point compound that serves as the starting substrate for the three terminal pathways of aromatic amino acid biosynthesis. This reaction introduces a second double bond into the aromatic ring system.</text>
</comment>
<name>A0ABW1UM48_9LACO</name>
<organism evidence="14 15">
    <name type="scientific">Lapidilactobacillus achengensis</name>
    <dbReference type="NCBI Taxonomy" id="2486000"/>
    <lineage>
        <taxon>Bacteria</taxon>
        <taxon>Bacillati</taxon>
        <taxon>Bacillota</taxon>
        <taxon>Bacilli</taxon>
        <taxon>Lactobacillales</taxon>
        <taxon>Lactobacillaceae</taxon>
        <taxon>Lapidilactobacillus</taxon>
    </lineage>
</organism>
<dbReference type="PANTHER" id="PTHR21085:SF0">
    <property type="entry name" value="CHORISMATE SYNTHASE"/>
    <property type="match status" value="1"/>
</dbReference>
<dbReference type="EMBL" id="JBHSSM010000015">
    <property type="protein sequence ID" value="MFC6315019.1"/>
    <property type="molecule type" value="Genomic_DNA"/>
</dbReference>
<keyword evidence="15" id="KW-1185">Reference proteome</keyword>
<feature type="binding site" evidence="11">
    <location>
        <begin position="141"/>
        <end position="143"/>
    </location>
    <ligand>
        <name>FMN</name>
        <dbReference type="ChEBI" id="CHEBI:58210"/>
    </ligand>
</feature>
<evidence type="ECO:0000256" key="4">
    <source>
        <dbReference type="ARBA" id="ARBA00022605"/>
    </source>
</evidence>
<accession>A0ABW1UM48</accession>
<evidence type="ECO:0000256" key="8">
    <source>
        <dbReference type="ARBA" id="ARBA00022857"/>
    </source>
</evidence>
<dbReference type="InterPro" id="IPR035904">
    <property type="entry name" value="Chorismate_synth_AroC_sf"/>
</dbReference>
<evidence type="ECO:0000256" key="7">
    <source>
        <dbReference type="ARBA" id="ARBA00022827"/>
    </source>
</evidence>
<comment type="subunit">
    <text evidence="11">Homotetramer.</text>
</comment>
<dbReference type="Proteomes" id="UP001596310">
    <property type="component" value="Unassembled WGS sequence"/>
</dbReference>
<evidence type="ECO:0000256" key="6">
    <source>
        <dbReference type="ARBA" id="ARBA00022643"/>
    </source>
</evidence>
<dbReference type="InterPro" id="IPR020541">
    <property type="entry name" value="Chorismate_synthase_CS"/>
</dbReference>
<dbReference type="PROSITE" id="PS00788">
    <property type="entry name" value="CHORISMATE_SYNTHASE_2"/>
    <property type="match status" value="1"/>
</dbReference>
<comment type="catalytic activity">
    <reaction evidence="11 12">
        <text>5-O-(1-carboxyvinyl)-3-phosphoshikimate = chorismate + phosphate</text>
        <dbReference type="Rhea" id="RHEA:21020"/>
        <dbReference type="ChEBI" id="CHEBI:29748"/>
        <dbReference type="ChEBI" id="CHEBI:43474"/>
        <dbReference type="ChEBI" id="CHEBI:57701"/>
        <dbReference type="EC" id="4.2.3.5"/>
    </reaction>
</comment>
<feature type="binding site" evidence="11">
    <location>
        <position position="315"/>
    </location>
    <ligand>
        <name>FMN</name>
        <dbReference type="ChEBI" id="CHEBI:58210"/>
    </ligand>
</feature>
<dbReference type="PANTHER" id="PTHR21085">
    <property type="entry name" value="CHORISMATE SYNTHASE"/>
    <property type="match status" value="1"/>
</dbReference>
<keyword evidence="4 11" id="KW-0028">Amino-acid biosynthesis</keyword>
<evidence type="ECO:0000256" key="1">
    <source>
        <dbReference type="ARBA" id="ARBA00005044"/>
    </source>
</evidence>
<feature type="binding site" evidence="11">
    <location>
        <begin position="330"/>
        <end position="334"/>
    </location>
    <ligand>
        <name>FMN</name>
        <dbReference type="ChEBI" id="CHEBI:58210"/>
    </ligand>
</feature>
<evidence type="ECO:0000256" key="11">
    <source>
        <dbReference type="HAMAP-Rule" id="MF_00300"/>
    </source>
</evidence>
<proteinExistence type="inferred from homology"/>
<keyword evidence="8 11" id="KW-0521">NADP</keyword>
<dbReference type="HAMAP" id="MF_00300">
    <property type="entry name" value="Chorismate_synth"/>
    <property type="match status" value="1"/>
</dbReference>
<feature type="binding site" evidence="11">
    <location>
        <position position="46"/>
    </location>
    <ligand>
        <name>NADP(+)</name>
        <dbReference type="ChEBI" id="CHEBI:58349"/>
    </ligand>
</feature>
<gene>
    <name evidence="11 14" type="primary">aroC</name>
    <name evidence="14" type="ORF">ACFQHW_05470</name>
</gene>
<feature type="binding site" evidence="11">
    <location>
        <position position="356"/>
    </location>
    <ligand>
        <name>FMN</name>
        <dbReference type="ChEBI" id="CHEBI:58210"/>
    </ligand>
</feature>
<dbReference type="PIRSF" id="PIRSF001456">
    <property type="entry name" value="Chorismate_synth"/>
    <property type="match status" value="1"/>
</dbReference>
<dbReference type="CDD" id="cd07304">
    <property type="entry name" value="Chorismate_synthase"/>
    <property type="match status" value="1"/>
</dbReference>
<feature type="binding site" evidence="11">
    <location>
        <position position="40"/>
    </location>
    <ligand>
        <name>NADP(+)</name>
        <dbReference type="ChEBI" id="CHEBI:58349"/>
    </ligand>
</feature>
<dbReference type="Pfam" id="PF01264">
    <property type="entry name" value="Chorismate_synt"/>
    <property type="match status" value="1"/>
</dbReference>
<evidence type="ECO:0000256" key="13">
    <source>
        <dbReference type="SAM" id="MobiDB-lite"/>
    </source>
</evidence>
<comment type="caution">
    <text evidence="14">The sequence shown here is derived from an EMBL/GenBank/DDBJ whole genome shotgun (WGS) entry which is preliminary data.</text>
</comment>
<dbReference type="NCBIfam" id="NF003793">
    <property type="entry name" value="PRK05382.1"/>
    <property type="match status" value="1"/>
</dbReference>
<comment type="pathway">
    <text evidence="1 11 12">Metabolic intermediate biosynthesis; chorismate biosynthesis; chorismate from D-erythrose 4-phosphate and phosphoenolpyruvate: step 7/7.</text>
</comment>
<dbReference type="NCBIfam" id="TIGR00033">
    <property type="entry name" value="aroC"/>
    <property type="match status" value="1"/>
</dbReference>
<feature type="region of interest" description="Disordered" evidence="13">
    <location>
        <begin position="93"/>
        <end position="123"/>
    </location>
</feature>
<dbReference type="Gene3D" id="3.60.150.10">
    <property type="entry name" value="Chorismate synthase AroC"/>
    <property type="match status" value="1"/>
</dbReference>
<evidence type="ECO:0000256" key="10">
    <source>
        <dbReference type="ARBA" id="ARBA00023239"/>
    </source>
</evidence>
<keyword evidence="10 11" id="KW-0456">Lyase</keyword>
<comment type="cofactor">
    <cofactor evidence="11 12">
        <name>FMNH2</name>
        <dbReference type="ChEBI" id="CHEBI:57618"/>
    </cofactor>
    <text evidence="11 12">Reduced FMN (FMNH(2)).</text>
</comment>
<evidence type="ECO:0000313" key="14">
    <source>
        <dbReference type="EMBL" id="MFC6315019.1"/>
    </source>
</evidence>
<dbReference type="GO" id="GO:0004107">
    <property type="term" value="F:chorismate synthase activity"/>
    <property type="evidence" value="ECO:0007669"/>
    <property type="project" value="UniProtKB-EC"/>
</dbReference>
<keyword evidence="7 11" id="KW-0274">FAD</keyword>
<reference evidence="15" key="1">
    <citation type="journal article" date="2019" name="Int. J. Syst. Evol. Microbiol.">
        <title>The Global Catalogue of Microorganisms (GCM) 10K type strain sequencing project: providing services to taxonomists for standard genome sequencing and annotation.</title>
        <authorList>
            <consortium name="The Broad Institute Genomics Platform"/>
            <consortium name="The Broad Institute Genome Sequencing Center for Infectious Disease"/>
            <person name="Wu L."/>
            <person name="Ma J."/>
        </authorList>
    </citation>
    <scope>NUCLEOTIDE SEQUENCE [LARGE SCALE GENOMIC DNA]</scope>
    <source>
        <strain evidence="15">CCM 8897</strain>
    </source>
</reference>
<evidence type="ECO:0000256" key="2">
    <source>
        <dbReference type="ARBA" id="ARBA00008014"/>
    </source>
</evidence>
<evidence type="ECO:0000256" key="12">
    <source>
        <dbReference type="RuleBase" id="RU000605"/>
    </source>
</evidence>
<evidence type="ECO:0000256" key="3">
    <source>
        <dbReference type="ARBA" id="ARBA00013036"/>
    </source>
</evidence>
<evidence type="ECO:0000256" key="9">
    <source>
        <dbReference type="ARBA" id="ARBA00023141"/>
    </source>
</evidence>
<keyword evidence="9 11" id="KW-0057">Aromatic amino acid biosynthesis</keyword>
<dbReference type="InterPro" id="IPR000453">
    <property type="entry name" value="Chorismate_synth"/>
</dbReference>
<comment type="similarity">
    <text evidence="2 11 12">Belongs to the chorismate synthase family.</text>
</comment>
<evidence type="ECO:0000313" key="15">
    <source>
        <dbReference type="Proteomes" id="UP001596310"/>
    </source>
</evidence>
<sequence length="411" mass="43482">MLNYVTAGESHGPYLSAIISGFPANVPLSRTTLWADLAQRQQGYGRGGRMQIETDQVEVISGLRFGRTLGSPIGLLLPNRDFTNWQDVMAPWPTAENDASGQTSSAARRKRTISQPRPGHADLSGALKYAQTQDLRNVLERASARETAMRVAVGSLCRQFLQAFGIEILGWVSGIGAVTAARQARGAVSAPQSLTAFAKIQQQVAADPVRTIDPATSTAMRTAIDQAQAAATTLGGRLQVVVQGLPIGLGSYVAADTKLDGRLAQALLSINAIKGVSFGGGFTLGEQLGRATLDPILATENGFTRASNHQGGLEGGMTNGQPLVIDLVMKPIPTQPQGAPTVDLRTMRATGATVQRADVTAVPAAAVIAQSMTAIVLMQAFCEMFGGDEFGRIQAAYQHYLTTTKAEFFDK</sequence>
<protein>
    <recommendedName>
        <fullName evidence="3 11">Chorismate synthase</fullName>
        <shortName evidence="11">CS</shortName>
        <ecNumber evidence="3 11">4.2.3.5</ecNumber>
    </recommendedName>
    <alternativeName>
        <fullName evidence="11">5-enolpyruvylshikimate-3-phosphate phospholyase</fullName>
    </alternativeName>
</protein>
<feature type="binding site" evidence="11">
    <location>
        <begin position="271"/>
        <end position="272"/>
    </location>
    <ligand>
        <name>FMN</name>
        <dbReference type="ChEBI" id="CHEBI:58210"/>
    </ligand>
</feature>
<dbReference type="PROSITE" id="PS00787">
    <property type="entry name" value="CHORISMATE_SYNTHASE_1"/>
    <property type="match status" value="1"/>
</dbReference>
<evidence type="ECO:0000256" key="5">
    <source>
        <dbReference type="ARBA" id="ARBA00022630"/>
    </source>
</evidence>
<keyword evidence="5 11" id="KW-0285">Flavoprotein</keyword>
<dbReference type="EC" id="4.2.3.5" evidence="3 11"/>
<dbReference type="RefSeq" id="WP_125595948.1">
    <property type="nucleotide sequence ID" value="NZ_JBHSSM010000015.1"/>
</dbReference>